<proteinExistence type="predicted"/>
<evidence type="ECO:0000256" key="1">
    <source>
        <dbReference type="SAM" id="MobiDB-lite"/>
    </source>
</evidence>
<evidence type="ECO:0000313" key="2">
    <source>
        <dbReference type="EMBL" id="AYU75988.1"/>
    </source>
</evidence>
<evidence type="ECO:0000313" key="6">
    <source>
        <dbReference type="Proteomes" id="UP000274082"/>
    </source>
</evidence>
<dbReference type="VEuPathDB" id="TriTrypDB:LDHU3_05.0910"/>
<protein>
    <submittedName>
        <fullName evidence="3">Hypothetical_protein_conserved</fullName>
    </submittedName>
</protein>
<dbReference type="OMA" id="EVNVWEV"/>
<dbReference type="GeneID" id="13391614"/>
<dbReference type="Proteomes" id="UP000274082">
    <property type="component" value="Chromosome 5"/>
</dbReference>
<dbReference type="Proteomes" id="UP000601710">
    <property type="component" value="Chromosome 5"/>
</dbReference>
<reference evidence="4" key="2">
    <citation type="submission" date="2011-01" db="EMBL/GenBank/DDBJ databases">
        <authorList>
            <person name="Zhao B.P."/>
            <person name="Ren Z.A."/>
            <person name="Li C.D."/>
        </authorList>
    </citation>
    <scope>NUCLEOTIDE SEQUENCE</scope>
    <source>
        <strain evidence="4">BPK282A1</strain>
    </source>
</reference>
<evidence type="ECO:0000313" key="4">
    <source>
        <dbReference type="EMBL" id="CBZ31545.1"/>
    </source>
</evidence>
<evidence type="ECO:0000313" key="5">
    <source>
        <dbReference type="Proteomes" id="UP000008980"/>
    </source>
</evidence>
<dbReference type="EMBL" id="LR812625">
    <property type="protein sequence ID" value="CAC5427340.1"/>
    <property type="molecule type" value="Genomic_DNA"/>
</dbReference>
<feature type="compositionally biased region" description="Basic residues" evidence="1">
    <location>
        <begin position="1"/>
        <end position="19"/>
    </location>
</feature>
<dbReference type="Gene3D" id="1.25.10.10">
    <property type="entry name" value="Leucine-rich Repeat Variant"/>
    <property type="match status" value="1"/>
</dbReference>
<feature type="region of interest" description="Disordered" evidence="1">
    <location>
        <begin position="202"/>
        <end position="244"/>
    </location>
</feature>
<reference evidence="3" key="5">
    <citation type="submission" date="2020-06" db="EMBL/GenBank/DDBJ databases">
        <authorList>
            <person name="Camacho E."/>
            <person name="Gonzalez-de la Fuente S."/>
            <person name="Rastrojo A."/>
            <person name="Peiro-Pastor R."/>
            <person name="Solana JC."/>
            <person name="Tabera L."/>
            <person name="Gamarro F."/>
            <person name="Carrasco-Ramiro F."/>
            <person name="Requena JM."/>
            <person name="Aguado B."/>
        </authorList>
    </citation>
    <scope>NUCLEOTIDE SEQUENCE</scope>
</reference>
<evidence type="ECO:0000313" key="3">
    <source>
        <dbReference type="EMBL" id="CAC5427340.1"/>
    </source>
</evidence>
<accession>E9B8H2</accession>
<dbReference type="VEuPathDB" id="TriTrypDB:LdBPK_050820.1"/>
<dbReference type="EMBL" id="CP029504">
    <property type="protein sequence ID" value="AYU75988.1"/>
    <property type="molecule type" value="Genomic_DNA"/>
</dbReference>
<reference evidence="5" key="3">
    <citation type="submission" date="2011-02" db="EMBL/GenBank/DDBJ databases">
        <title>Whole genome sequencing of Leishmania donovani clinical lines reveals dynamic variation related to drug resistance.</title>
        <authorList>
            <person name="Downing T."/>
            <person name="Imamura H."/>
            <person name="Sanders M."/>
            <person name="Decuypere S."/>
            <person name="Hertz-Fowler C."/>
            <person name="Clark T.G."/>
            <person name="Rijal S."/>
            <person name="Sundar S."/>
            <person name="Quail M.A."/>
            <person name="De Doncker S."/>
            <person name="Maes I."/>
            <person name="Vanaerschot M."/>
            <person name="Stark O."/>
            <person name="Schonian G."/>
            <person name="Dujardin J.C."/>
            <person name="Berriman M."/>
        </authorList>
    </citation>
    <scope>NUCLEOTIDE SEQUENCE [LARGE SCALE GENOMIC DNA]</scope>
    <source>
        <strain evidence="5">BPK282A1</strain>
    </source>
</reference>
<accession>A0A3S5H5K4</accession>
<name>A0A3S5H5K4_LEIDO</name>
<dbReference type="InterPro" id="IPR011989">
    <property type="entry name" value="ARM-like"/>
</dbReference>
<dbReference type="VEuPathDB" id="TriTrypDB:LdCL_050013300"/>
<feature type="region of interest" description="Disordered" evidence="1">
    <location>
        <begin position="1"/>
        <end position="24"/>
    </location>
</feature>
<reference evidence="4 5" key="1">
    <citation type="journal article" date="2011" name="Genome Res.">
        <title>Whole genome sequencing of multiple Leishmania donovani clinical isolates provides insights into population structure and mechanisms of drug resistance.</title>
        <authorList>
            <person name="Downing T."/>
            <person name="Imamura H."/>
            <person name="Decuypere S."/>
            <person name="Clark T.G."/>
            <person name="Coombs G.H."/>
            <person name="Cotton J.A."/>
            <person name="Hilley J.D."/>
            <person name="de Doncker S."/>
            <person name="Maes I."/>
            <person name="Mottram J.C."/>
            <person name="Quail M.A."/>
            <person name="Rijal S."/>
            <person name="Sanders M."/>
            <person name="Schonian G."/>
            <person name="Stark O."/>
            <person name="Sundar S."/>
            <person name="Vanaerschot M."/>
            <person name="Hertz-Fowler C."/>
            <person name="Dujardin J.C."/>
            <person name="Berriman M."/>
        </authorList>
    </citation>
    <scope>NUCLEOTIDE SEQUENCE [LARGE SCALE GENOMIC DNA]</scope>
    <source>
        <strain evidence="4 5">BPK282A1</strain>
    </source>
</reference>
<gene>
    <name evidence="4" type="ORF">LDBPK_050820</name>
    <name evidence="2" type="ORF">LdCL_050013300</name>
    <name evidence="3" type="ORF">LDHU3_05.0910</name>
</gene>
<dbReference type="RefSeq" id="XP_003858269.1">
    <property type="nucleotide sequence ID" value="XM_003858221.1"/>
</dbReference>
<dbReference type="KEGG" id="ldo:LDBPK_050820"/>
<reference evidence="2 6" key="4">
    <citation type="journal article" date="2018" name="Sci. Rep.">
        <title>A complete Leishmania donovani reference genome identifies novel genetic variations associated with virulence.</title>
        <authorList>
            <person name="Lypaczewski P."/>
            <person name="Hoshizaki J."/>
            <person name="Zhang W.-W."/>
            <person name="McCall L.-I."/>
            <person name="Torcivia-Rodriguez J."/>
            <person name="Simonyan V."/>
            <person name="Kaur A."/>
            <person name="Dewar K."/>
            <person name="Matlashewski G."/>
        </authorList>
    </citation>
    <scope>NUCLEOTIDE SEQUENCE [LARGE SCALE GENOMIC DNA]</scope>
    <source>
        <strain evidence="2 6">LdCL</strain>
    </source>
</reference>
<dbReference type="AlphaFoldDB" id="A0A3S5H5K4"/>
<dbReference type="Proteomes" id="UP000008980">
    <property type="component" value="Chromosome 5"/>
</dbReference>
<sequence>MGKSNPRRRNKASAKNRPKGHQDCTEVEKDVAGHVVLAPAQPPHTFTPLCVQQLRESREYAVLEDACSDIAYFALQLRHNNDFLREAVPQRLAQLLIFSPPYEPPQLNTNADATPVVASPTLSAAATAGEEEPQPHKGILHMQIAAAEALRTLVVNSEQDRVIDALTSAGADAASGDRFAEGLARLVQAGWQRVQQARRRMAPEDWMGVNGEEGEEDAGSGGGDEAAAEGEAEPAADASARHHRRRQSGFTRNLYFILLRHLEEVLALASVCVEASEVCAQTFSSTSALLLLLDVLRVAITTTWETLLHPSADYYADEAQVPVASETALAIRAFKRREAGLLASLAVSTADLLLLLSPENQSLAQVFTGSSEGNGAAVAASSSSFPSAAGSSPAMTAEQTAFLNTVVDAVDLRAWLAEKPAVEVQLQERFSDASLPSFLGAQHTAVAMERERVLHDLLRATLSIQGVLLHIAPVAANLQRVLPLLDDTLHKASLPMHVWCGVLPLLMGTCERADDDVRAAAATLTTHRLRSTQAAVRLLHVMVNAVGEKNDTDRYEDDEAAFAANPLAKILQSGELLYAFGLLLKDVLWMSPNSDSSGNAATVEGPAHPTATRDVMAWQAQQRALRAEASSNAAATEMQMVLLATEVNVWEVASTLLLMLPVASLGDPAPTWRALLQAVLSRYQLHLDAAAMEASEGEGRSAHANILQHSARTHQLLWMQLESLGQMLWTMQRKQSKASGGSAAVTACNHVQATSADVDLLIRVSWEASASTLLRQSCVGAVGLLCASMQREEAVATAARFALAVVANGGPAATSYGKKLLDVYAQLVPGKTPTYPAERRVWLQQLALADAAATVRCEAANTLIDLFLDERHDAAVYWPLGVQEKLSDFKRQLAIYVKRRQQLDKETKRLYHVSTETPDAEQWSEVLENLSGFIDYKAHHK</sequence>
<dbReference type="OrthoDB" id="272598at2759"/>
<dbReference type="EMBL" id="FR799592">
    <property type="protein sequence ID" value="CBZ31545.1"/>
    <property type="molecule type" value="Genomic_DNA"/>
</dbReference>
<organism evidence="2 6">
    <name type="scientific">Leishmania donovani</name>
    <dbReference type="NCBI Taxonomy" id="5661"/>
    <lineage>
        <taxon>Eukaryota</taxon>
        <taxon>Discoba</taxon>
        <taxon>Euglenozoa</taxon>
        <taxon>Kinetoplastea</taxon>
        <taxon>Metakinetoplastina</taxon>
        <taxon>Trypanosomatida</taxon>
        <taxon>Trypanosomatidae</taxon>
        <taxon>Leishmaniinae</taxon>
        <taxon>Leishmania</taxon>
    </lineage>
</organism>
<keyword evidence="6" id="KW-1185">Reference proteome</keyword>